<reference evidence="1" key="1">
    <citation type="submission" date="2018-05" db="EMBL/GenBank/DDBJ databases">
        <authorList>
            <person name="Lanie J.A."/>
            <person name="Ng W.-L."/>
            <person name="Kazmierczak K.M."/>
            <person name="Andrzejewski T.M."/>
            <person name="Davidsen T.M."/>
            <person name="Wayne K.J."/>
            <person name="Tettelin H."/>
            <person name="Glass J.I."/>
            <person name="Rusch D."/>
            <person name="Podicherti R."/>
            <person name="Tsui H.-C.T."/>
            <person name="Winkler M.E."/>
        </authorList>
    </citation>
    <scope>NUCLEOTIDE SEQUENCE</scope>
</reference>
<dbReference type="InterPro" id="IPR029032">
    <property type="entry name" value="AhpD-like"/>
</dbReference>
<name>A0A382CL51_9ZZZZ</name>
<dbReference type="EMBL" id="UINC01035040">
    <property type="protein sequence ID" value="SVB26805.1"/>
    <property type="molecule type" value="Genomic_DNA"/>
</dbReference>
<organism evidence="1">
    <name type="scientific">marine metagenome</name>
    <dbReference type="NCBI Taxonomy" id="408172"/>
    <lineage>
        <taxon>unclassified sequences</taxon>
        <taxon>metagenomes</taxon>
        <taxon>ecological metagenomes</taxon>
    </lineage>
</organism>
<accession>A0A382CL51</accession>
<proteinExistence type="predicted"/>
<dbReference type="SUPFAM" id="SSF69118">
    <property type="entry name" value="AhpD-like"/>
    <property type="match status" value="1"/>
</dbReference>
<dbReference type="AlphaFoldDB" id="A0A382CL51"/>
<dbReference type="Gene3D" id="1.20.1290.10">
    <property type="entry name" value="AhpD-like"/>
    <property type="match status" value="1"/>
</dbReference>
<evidence type="ECO:0000313" key="1">
    <source>
        <dbReference type="EMBL" id="SVB26805.1"/>
    </source>
</evidence>
<gene>
    <name evidence="1" type="ORF">METZ01_LOCUS179659</name>
</gene>
<protein>
    <submittedName>
        <fullName evidence="1">Uncharacterized protein</fullName>
    </submittedName>
</protein>
<sequence>MDNIFKSIVVEASGISANHPLAAVLAGRGAVMQLTQASHDAALKPEPPGGLSHGERAALACRMARLNDEAALAKHYEAMIPEGSEPLFMADPLFIGGDDNRAKAILRHTDLVTTNPKQASEGDVSALRSAGILEPDIVRLSELIAFVGYQVRVVKGLKLMAKAT</sequence>